<dbReference type="PROSITE" id="PS50011">
    <property type="entry name" value="PROTEIN_KINASE_DOM"/>
    <property type="match status" value="1"/>
</dbReference>
<feature type="region of interest" description="Disordered" evidence="10">
    <location>
        <begin position="619"/>
        <end position="639"/>
    </location>
</feature>
<keyword evidence="7" id="KW-0067">ATP-binding</keyword>
<dbReference type="Gene3D" id="1.10.510.10">
    <property type="entry name" value="Transferase(Phosphotransferase) domain 1"/>
    <property type="match status" value="1"/>
</dbReference>
<dbReference type="PANTHER" id="PTHR44899">
    <property type="entry name" value="CAMK FAMILY PROTEIN KINASE"/>
    <property type="match status" value="1"/>
</dbReference>
<accession>A0A815ZZ46</accession>
<dbReference type="InterPro" id="IPR011009">
    <property type="entry name" value="Kinase-like_dom_sf"/>
</dbReference>
<dbReference type="Proteomes" id="UP000663855">
    <property type="component" value="Unassembled WGS sequence"/>
</dbReference>
<dbReference type="GO" id="GO:0004674">
    <property type="term" value="F:protein serine/threonine kinase activity"/>
    <property type="evidence" value="ECO:0007669"/>
    <property type="project" value="UniProtKB-KW"/>
</dbReference>
<dbReference type="InterPro" id="IPR051131">
    <property type="entry name" value="NEK_Ser/Thr_kinase_NIMA"/>
</dbReference>
<evidence type="ECO:0000256" key="5">
    <source>
        <dbReference type="ARBA" id="ARBA00022741"/>
    </source>
</evidence>
<name>A0A815ZZ46_9BILA</name>
<evidence type="ECO:0000256" key="8">
    <source>
        <dbReference type="ARBA" id="ARBA00047899"/>
    </source>
</evidence>
<dbReference type="PANTHER" id="PTHR44899:SF8">
    <property type="entry name" value="NIMA-RELATED KINASE 11"/>
    <property type="match status" value="1"/>
</dbReference>
<evidence type="ECO:0000256" key="3">
    <source>
        <dbReference type="ARBA" id="ARBA00022527"/>
    </source>
</evidence>
<feature type="compositionally biased region" description="Polar residues" evidence="10">
    <location>
        <begin position="630"/>
        <end position="639"/>
    </location>
</feature>
<dbReference type="SUPFAM" id="SSF56112">
    <property type="entry name" value="Protein kinase-like (PK-like)"/>
    <property type="match status" value="1"/>
</dbReference>
<evidence type="ECO:0000256" key="2">
    <source>
        <dbReference type="ARBA" id="ARBA00012513"/>
    </source>
</evidence>
<evidence type="ECO:0000256" key="6">
    <source>
        <dbReference type="ARBA" id="ARBA00022777"/>
    </source>
</evidence>
<evidence type="ECO:0000256" key="10">
    <source>
        <dbReference type="SAM" id="MobiDB-lite"/>
    </source>
</evidence>
<comment type="catalytic activity">
    <reaction evidence="8">
        <text>L-threonyl-[protein] + ATP = O-phospho-L-threonyl-[protein] + ADP + H(+)</text>
        <dbReference type="Rhea" id="RHEA:46608"/>
        <dbReference type="Rhea" id="RHEA-COMP:11060"/>
        <dbReference type="Rhea" id="RHEA-COMP:11605"/>
        <dbReference type="ChEBI" id="CHEBI:15378"/>
        <dbReference type="ChEBI" id="CHEBI:30013"/>
        <dbReference type="ChEBI" id="CHEBI:30616"/>
        <dbReference type="ChEBI" id="CHEBI:61977"/>
        <dbReference type="ChEBI" id="CHEBI:456216"/>
        <dbReference type="EC" id="2.7.11.1"/>
    </reaction>
</comment>
<keyword evidence="6" id="KW-0418">Kinase</keyword>
<dbReference type="AlphaFoldDB" id="A0A815ZZ46"/>
<gene>
    <name evidence="12" type="ORF">CJN711_LOCUS34088</name>
</gene>
<sequence length="772" mass="89639">MTENEEPQIFKKRYKIVKKLGAGNFGTAYLVTDLEVRNEPKVLKVVRLGEMDADQTVDSVREAELLSNLHNEYIVKFYESFLENDYLCIVTEFCEGGDLDQRFKQLQKENRTLEEDQAVEWLIQILIAVQYMHKSRILHRDLKARNIFLKSNKVKIGDFGISRILVGTMDVASTFTGTPYYMSPEVMKHDGYESKSDIWSVGCLLYEMCTYQHAFDGKGLMNVIYKVVEGQPPELPKTYSKELNDLSKKMFAKDPKQRPSAAELLQSTFILQHRQRIQMNAPLETTISGNRRLKDIHTRLQSPINYGEMQKQNWSLSSPNHTIKVEDVDDDNDVQLGNNTFYKCNLKTEEEEDDDDEEQQQQQQTLKEGMTQKTAKQTMIERKLHQADARAKEFTQAVRSQTLQAAQSRQMMRDSTISGSMKQPWPSPSIIDNNKEQARSKLAQTYNSHNRKPNQYTNDETYAVRSPADRLNNFNKSLRTKTTDDRPITPMRGTYRQIADQFGDEDDRLNNFNKSLRTKTTDDRPITPMRGTYRQIADQFGDEDGLPIDPTLTNQYYEAYNDFEKEDDFSPTREQHEKEFYEQVCPYNDFEKEDDFSPTREQHEKEFYEQVCRSFNGQERKNDRRRVMSASKSSTMNSLSRTIDERFTANQIRPSRYITSSRTIAGATKQRTLSNRTIDENNSTLKDNPIRDAYGPLAKNRKITSLRTKAIEELGEETFEKVHNYLIKQRSAQRTDLTLDDSKITQGLTAFVKKPSDCFLVDQLVFLELVAN</sequence>
<comment type="caution">
    <text evidence="12">The sequence shown here is derived from an EMBL/GenBank/DDBJ whole genome shotgun (WGS) entry which is preliminary data.</text>
</comment>
<keyword evidence="4" id="KW-0808">Transferase</keyword>
<dbReference type="EMBL" id="CAJNOV010016486">
    <property type="protein sequence ID" value="CAF1591331.1"/>
    <property type="molecule type" value="Genomic_DNA"/>
</dbReference>
<feature type="compositionally biased region" description="Acidic residues" evidence="10">
    <location>
        <begin position="349"/>
        <end position="359"/>
    </location>
</feature>
<feature type="domain" description="Protein kinase" evidence="11">
    <location>
        <begin position="14"/>
        <end position="270"/>
    </location>
</feature>
<evidence type="ECO:0000313" key="13">
    <source>
        <dbReference type="Proteomes" id="UP000663855"/>
    </source>
</evidence>
<organism evidence="12 13">
    <name type="scientific">Rotaria magnacalcarata</name>
    <dbReference type="NCBI Taxonomy" id="392030"/>
    <lineage>
        <taxon>Eukaryota</taxon>
        <taxon>Metazoa</taxon>
        <taxon>Spiralia</taxon>
        <taxon>Gnathifera</taxon>
        <taxon>Rotifera</taxon>
        <taxon>Eurotatoria</taxon>
        <taxon>Bdelloidea</taxon>
        <taxon>Philodinida</taxon>
        <taxon>Philodinidae</taxon>
        <taxon>Rotaria</taxon>
    </lineage>
</organism>
<dbReference type="GO" id="GO:0005524">
    <property type="term" value="F:ATP binding"/>
    <property type="evidence" value="ECO:0007669"/>
    <property type="project" value="UniProtKB-KW"/>
</dbReference>
<dbReference type="Pfam" id="PF00069">
    <property type="entry name" value="Pkinase"/>
    <property type="match status" value="1"/>
</dbReference>
<evidence type="ECO:0000259" key="11">
    <source>
        <dbReference type="PROSITE" id="PS50011"/>
    </source>
</evidence>
<comment type="catalytic activity">
    <reaction evidence="9">
        <text>L-seryl-[protein] + ATP = O-phospho-L-seryl-[protein] + ADP + H(+)</text>
        <dbReference type="Rhea" id="RHEA:17989"/>
        <dbReference type="Rhea" id="RHEA-COMP:9863"/>
        <dbReference type="Rhea" id="RHEA-COMP:11604"/>
        <dbReference type="ChEBI" id="CHEBI:15378"/>
        <dbReference type="ChEBI" id="CHEBI:29999"/>
        <dbReference type="ChEBI" id="CHEBI:30616"/>
        <dbReference type="ChEBI" id="CHEBI:83421"/>
        <dbReference type="ChEBI" id="CHEBI:456216"/>
        <dbReference type="EC" id="2.7.11.1"/>
    </reaction>
</comment>
<dbReference type="PRINTS" id="PR00109">
    <property type="entry name" value="TYRKINASE"/>
</dbReference>
<evidence type="ECO:0000256" key="7">
    <source>
        <dbReference type="ARBA" id="ARBA00022840"/>
    </source>
</evidence>
<evidence type="ECO:0000256" key="9">
    <source>
        <dbReference type="ARBA" id="ARBA00048679"/>
    </source>
</evidence>
<keyword evidence="5" id="KW-0547">Nucleotide-binding</keyword>
<dbReference type="SMART" id="SM00220">
    <property type="entry name" value="S_TKc"/>
    <property type="match status" value="1"/>
</dbReference>
<comment type="similarity">
    <text evidence="1">Belongs to the protein kinase superfamily. NEK Ser/Thr protein kinase family. NIMA subfamily.</text>
</comment>
<reference evidence="12" key="1">
    <citation type="submission" date="2021-02" db="EMBL/GenBank/DDBJ databases">
        <authorList>
            <person name="Nowell W R."/>
        </authorList>
    </citation>
    <scope>NUCLEOTIDE SEQUENCE</scope>
</reference>
<evidence type="ECO:0000256" key="4">
    <source>
        <dbReference type="ARBA" id="ARBA00022679"/>
    </source>
</evidence>
<dbReference type="InterPro" id="IPR001245">
    <property type="entry name" value="Ser-Thr/Tyr_kinase_cat_dom"/>
</dbReference>
<proteinExistence type="inferred from homology"/>
<dbReference type="EC" id="2.7.11.1" evidence="2"/>
<dbReference type="InterPro" id="IPR000719">
    <property type="entry name" value="Prot_kinase_dom"/>
</dbReference>
<dbReference type="Gene3D" id="3.30.200.20">
    <property type="entry name" value="Phosphorylase Kinase, domain 1"/>
    <property type="match status" value="1"/>
</dbReference>
<protein>
    <recommendedName>
        <fullName evidence="2">non-specific serine/threonine protein kinase</fullName>
        <ecNumber evidence="2">2.7.11.1</ecNumber>
    </recommendedName>
</protein>
<dbReference type="PROSITE" id="PS00108">
    <property type="entry name" value="PROTEIN_KINASE_ST"/>
    <property type="match status" value="1"/>
</dbReference>
<dbReference type="InterPro" id="IPR008271">
    <property type="entry name" value="Ser/Thr_kinase_AS"/>
</dbReference>
<evidence type="ECO:0000313" key="12">
    <source>
        <dbReference type="EMBL" id="CAF1591331.1"/>
    </source>
</evidence>
<evidence type="ECO:0000256" key="1">
    <source>
        <dbReference type="ARBA" id="ARBA00010886"/>
    </source>
</evidence>
<keyword evidence="3" id="KW-0723">Serine/threonine-protein kinase</keyword>
<feature type="region of interest" description="Disordered" evidence="10">
    <location>
        <begin position="349"/>
        <end position="374"/>
    </location>
</feature>